<evidence type="ECO:0000313" key="1">
    <source>
        <dbReference type="EMBL" id="MFF4774703.1"/>
    </source>
</evidence>
<accession>A0ABW6V6Q0</accession>
<protein>
    <recommendedName>
        <fullName evidence="3">SMI1/KNR4 family protein</fullName>
    </recommendedName>
</protein>
<proteinExistence type="predicted"/>
<evidence type="ECO:0000313" key="2">
    <source>
        <dbReference type="Proteomes" id="UP001602119"/>
    </source>
</evidence>
<name>A0ABW6V6Q0_MICFU</name>
<gene>
    <name evidence="1" type="ORF">ACFY05_17770</name>
</gene>
<dbReference type="Proteomes" id="UP001602119">
    <property type="component" value="Unassembled WGS sequence"/>
</dbReference>
<dbReference type="EMBL" id="JBIAXI010000009">
    <property type="protein sequence ID" value="MFF4774703.1"/>
    <property type="molecule type" value="Genomic_DNA"/>
</dbReference>
<sequence length="237" mass="26593">MPNGFDLAAELARAVQGREHAWAFIRGFAAEWAGPLLPGDGHDAAELDAAEERLGLRLPAALREAYALVGLRDDLTGNQDHLLPPDSLYVDETGEVLVYRLENQHVVEWGIPLAELDRDDPPTVFRGDMLDKEAERWAPWIDRLSSAFVEIVMSESLFADEDLADNRELDPATVAALEARYTFAPFPGYPADEPAIRWFFGPDALLRDDGRSWLWVRTRTPEALDNVRHALPGMWYA</sequence>
<comment type="caution">
    <text evidence="1">The sequence shown here is derived from an EMBL/GenBank/DDBJ whole genome shotgun (WGS) entry which is preliminary data.</text>
</comment>
<keyword evidence="2" id="KW-1185">Reference proteome</keyword>
<evidence type="ECO:0008006" key="3">
    <source>
        <dbReference type="Google" id="ProtNLM"/>
    </source>
</evidence>
<dbReference type="RefSeq" id="WP_387343000.1">
    <property type="nucleotide sequence ID" value="NZ_JBIAXI010000009.1"/>
</dbReference>
<organism evidence="1 2">
    <name type="scientific">Microtetraspora fusca</name>
    <dbReference type="NCBI Taxonomy" id="1997"/>
    <lineage>
        <taxon>Bacteria</taxon>
        <taxon>Bacillati</taxon>
        <taxon>Actinomycetota</taxon>
        <taxon>Actinomycetes</taxon>
        <taxon>Streptosporangiales</taxon>
        <taxon>Streptosporangiaceae</taxon>
        <taxon>Microtetraspora</taxon>
    </lineage>
</organism>
<reference evidence="1 2" key="1">
    <citation type="submission" date="2024-10" db="EMBL/GenBank/DDBJ databases">
        <title>The Natural Products Discovery Center: Release of the First 8490 Sequenced Strains for Exploring Actinobacteria Biosynthetic Diversity.</title>
        <authorList>
            <person name="Kalkreuter E."/>
            <person name="Kautsar S.A."/>
            <person name="Yang D."/>
            <person name="Bader C.D."/>
            <person name="Teijaro C.N."/>
            <person name="Fluegel L."/>
            <person name="Davis C.M."/>
            <person name="Simpson J.R."/>
            <person name="Lauterbach L."/>
            <person name="Steele A.D."/>
            <person name="Gui C."/>
            <person name="Meng S."/>
            <person name="Li G."/>
            <person name="Viehrig K."/>
            <person name="Ye F."/>
            <person name="Su P."/>
            <person name="Kiefer A.F."/>
            <person name="Nichols A."/>
            <person name="Cepeda A.J."/>
            <person name="Yan W."/>
            <person name="Fan B."/>
            <person name="Jiang Y."/>
            <person name="Adhikari A."/>
            <person name="Zheng C.-J."/>
            <person name="Schuster L."/>
            <person name="Cowan T.M."/>
            <person name="Smanski M.J."/>
            <person name="Chevrette M.G."/>
            <person name="De Carvalho L.P.S."/>
            <person name="Shen B."/>
        </authorList>
    </citation>
    <scope>NUCLEOTIDE SEQUENCE [LARGE SCALE GENOMIC DNA]</scope>
    <source>
        <strain evidence="1 2">NPDC001281</strain>
    </source>
</reference>